<dbReference type="Gene3D" id="3.40.50.1820">
    <property type="entry name" value="alpha/beta hydrolase"/>
    <property type="match status" value="1"/>
</dbReference>
<dbReference type="InterPro" id="IPR029058">
    <property type="entry name" value="AB_hydrolase_fold"/>
</dbReference>
<sequence>ARSGNPNHPGIPKWKPYTADNRATMILDVPCRVEIDPFREELDAWGGIPLRR</sequence>
<reference evidence="1" key="1">
    <citation type="journal article" date="2014" name="Front. Microbiol.">
        <title>High frequency of phylogenetically diverse reductive dehalogenase-homologous genes in deep subseafloor sedimentary metagenomes.</title>
        <authorList>
            <person name="Kawai M."/>
            <person name="Futagami T."/>
            <person name="Toyoda A."/>
            <person name="Takaki Y."/>
            <person name="Nishi S."/>
            <person name="Hori S."/>
            <person name="Arai W."/>
            <person name="Tsubouchi T."/>
            <person name="Morono Y."/>
            <person name="Uchiyama I."/>
            <person name="Ito T."/>
            <person name="Fujiyama A."/>
            <person name="Inagaki F."/>
            <person name="Takami H."/>
        </authorList>
    </citation>
    <scope>NUCLEOTIDE SEQUENCE</scope>
    <source>
        <strain evidence="1">Expedition CK06-06</strain>
    </source>
</reference>
<dbReference type="SUPFAM" id="SSF53474">
    <property type="entry name" value="alpha/beta-Hydrolases"/>
    <property type="match status" value="1"/>
</dbReference>
<proteinExistence type="predicted"/>
<organism evidence="1">
    <name type="scientific">marine sediment metagenome</name>
    <dbReference type="NCBI Taxonomy" id="412755"/>
    <lineage>
        <taxon>unclassified sequences</taxon>
        <taxon>metagenomes</taxon>
        <taxon>ecological metagenomes</taxon>
    </lineage>
</organism>
<name>X0YED3_9ZZZZ</name>
<dbReference type="AlphaFoldDB" id="X0YED3"/>
<feature type="non-terminal residue" evidence="1">
    <location>
        <position position="1"/>
    </location>
</feature>
<protein>
    <submittedName>
        <fullName evidence="1">Uncharacterized protein</fullName>
    </submittedName>
</protein>
<accession>X0YED3</accession>
<comment type="caution">
    <text evidence="1">The sequence shown here is derived from an EMBL/GenBank/DDBJ whole genome shotgun (WGS) entry which is preliminary data.</text>
</comment>
<gene>
    <name evidence="1" type="ORF">S01H1_72438</name>
</gene>
<dbReference type="EMBL" id="BARS01048312">
    <property type="protein sequence ID" value="GAG35181.1"/>
    <property type="molecule type" value="Genomic_DNA"/>
</dbReference>
<evidence type="ECO:0000313" key="1">
    <source>
        <dbReference type="EMBL" id="GAG35181.1"/>
    </source>
</evidence>